<gene>
    <name evidence="10" type="primary">pilQ</name>
    <name evidence="10" type="ORF">GCM10011289_19820</name>
</gene>
<dbReference type="AlphaFoldDB" id="A0A918P2Q1"/>
<evidence type="ECO:0000256" key="7">
    <source>
        <dbReference type="RuleBase" id="RU004003"/>
    </source>
</evidence>
<name>A0A918P2Q1_9NEIS</name>
<dbReference type="PRINTS" id="PR00811">
    <property type="entry name" value="BCTERIALGSPD"/>
</dbReference>
<protein>
    <submittedName>
        <fullName evidence="10">Fimbrial assembly protein PilQ</fullName>
    </submittedName>
</protein>
<evidence type="ECO:0000256" key="5">
    <source>
        <dbReference type="ARBA" id="ARBA00023136"/>
    </source>
</evidence>
<dbReference type="SMART" id="SM00965">
    <property type="entry name" value="STN"/>
    <property type="match status" value="1"/>
</dbReference>
<dbReference type="InterPro" id="IPR011662">
    <property type="entry name" value="Secretin/TonB_short_N"/>
</dbReference>
<dbReference type="PANTHER" id="PTHR30604:SF1">
    <property type="entry name" value="DNA UTILIZATION PROTEIN HOFQ"/>
    <property type="match status" value="1"/>
</dbReference>
<sequence length="679" mass="73914">MRHRQGYLLTALAIFIGHWPCHAMAALTGMALSRSSQGEEILTLTFDSPPGDTRAFMVDQPPRLNLDLGQHRLTLPKEALELAGELVGSLSAVEVEGRSRLVVNLARQASWRTRAEGNTLELVLGEGSKIAAPVRAEETPFALDFARGAAGEGRIELTLPAGNVVTDIHRNGAILVVGLPGQRFPAGRERRVDVTDFATPVRRIETRNQGKKAKLLVTLDPNAQFTSWQADGKLTIQVVKPGLNTPAQAPATPAARPKAAASRADRLSLNFQNIDVRNLLQVIAEFSGMNIVVSDTVTGSVTLRLKDVPWEEALDLVLQSRDLDQRRMGNIIRVAPREELANHDRQMLESRQQLGNLAPLQSDTFVLRYRSAEDFRKILDDRSLGGSKGGTVLSERGSVLLDPKTNTLIVNDTREVIDKIRGLIRKTDIPVRQVLIEARIVEATDNFSRDLGVKLSFARYSKDMLLGSTLNDDGTLKMPGIGVNLPIKTPYNSVAALFRAGASAVIGLELQAMQAEDKGKVISSPHVLTSDRTEARIEEGQEIPYQSDTGSGTSISTKVEFKKAVLSLKVTPQISPDNTVLMNIDLSKDSANFSQLVQGTPSINTKKITTQVLIENGGTVVIGGIYVEEQSDLQQKVPLLGDIPGIGALFRSKQAANKRRELLVFITPKIIADLLPPTP</sequence>
<evidence type="ECO:0000313" key="11">
    <source>
        <dbReference type="Proteomes" id="UP000645257"/>
    </source>
</evidence>
<keyword evidence="2 8" id="KW-0813">Transport</keyword>
<comment type="similarity">
    <text evidence="7">Belongs to the bacterial secretin family.</text>
</comment>
<feature type="domain" description="Secretin/TonB short N-terminal" evidence="9">
    <location>
        <begin position="289"/>
        <end position="337"/>
    </location>
</feature>
<dbReference type="Pfam" id="PF03958">
    <property type="entry name" value="Secretin_N"/>
    <property type="match status" value="1"/>
</dbReference>
<dbReference type="InterPro" id="IPR001775">
    <property type="entry name" value="GspD/PilQ"/>
</dbReference>
<dbReference type="Gene3D" id="3.30.1370.120">
    <property type="match status" value="1"/>
</dbReference>
<keyword evidence="11" id="KW-1185">Reference proteome</keyword>
<dbReference type="PANTHER" id="PTHR30604">
    <property type="entry name" value="PROTEIN TRANSPORT PROTEIN HOFQ"/>
    <property type="match status" value="1"/>
</dbReference>
<dbReference type="GO" id="GO:0009306">
    <property type="term" value="P:protein secretion"/>
    <property type="evidence" value="ECO:0007669"/>
    <property type="project" value="InterPro"/>
</dbReference>
<dbReference type="Gene3D" id="3.30.1370.130">
    <property type="match status" value="1"/>
</dbReference>
<dbReference type="InterPro" id="IPR038591">
    <property type="entry name" value="NolW-like_sf"/>
</dbReference>
<evidence type="ECO:0000256" key="3">
    <source>
        <dbReference type="ARBA" id="ARBA00022729"/>
    </source>
</evidence>
<dbReference type="Pfam" id="PF07660">
    <property type="entry name" value="STN"/>
    <property type="match status" value="1"/>
</dbReference>
<dbReference type="EMBL" id="BMYX01000010">
    <property type="protein sequence ID" value="GGY16556.1"/>
    <property type="molecule type" value="Genomic_DNA"/>
</dbReference>
<comment type="caution">
    <text evidence="10">The sequence shown here is derived from an EMBL/GenBank/DDBJ whole genome shotgun (WGS) entry which is preliminary data.</text>
</comment>
<evidence type="ECO:0000313" key="10">
    <source>
        <dbReference type="EMBL" id="GGY16556.1"/>
    </source>
</evidence>
<proteinExistence type="inferred from homology"/>
<keyword evidence="3" id="KW-0732">Signal</keyword>
<dbReference type="InterPro" id="IPR021731">
    <property type="entry name" value="AMIN_dom"/>
</dbReference>
<dbReference type="Gene3D" id="2.60.40.3470">
    <property type="match status" value="1"/>
</dbReference>
<evidence type="ECO:0000256" key="2">
    <source>
        <dbReference type="ARBA" id="ARBA00022448"/>
    </source>
</evidence>
<organism evidence="10 11">
    <name type="scientific">Paludibacterium paludis</name>
    <dbReference type="NCBI Taxonomy" id="1225769"/>
    <lineage>
        <taxon>Bacteria</taxon>
        <taxon>Pseudomonadati</taxon>
        <taxon>Pseudomonadota</taxon>
        <taxon>Betaproteobacteria</taxon>
        <taxon>Neisseriales</taxon>
        <taxon>Chromobacteriaceae</taxon>
        <taxon>Paludibacterium</taxon>
    </lineage>
</organism>
<dbReference type="NCBIfam" id="TIGR02515">
    <property type="entry name" value="IV_pilus_PilQ"/>
    <property type="match status" value="1"/>
</dbReference>
<reference evidence="10" key="1">
    <citation type="journal article" date="2014" name="Int. J. Syst. Evol. Microbiol.">
        <title>Complete genome sequence of Corynebacterium casei LMG S-19264T (=DSM 44701T), isolated from a smear-ripened cheese.</title>
        <authorList>
            <consortium name="US DOE Joint Genome Institute (JGI-PGF)"/>
            <person name="Walter F."/>
            <person name="Albersmeier A."/>
            <person name="Kalinowski J."/>
            <person name="Ruckert C."/>
        </authorList>
    </citation>
    <scope>NUCLEOTIDE SEQUENCE</scope>
    <source>
        <strain evidence="10">KCTC 32182</strain>
    </source>
</reference>
<keyword evidence="6" id="KW-0998">Cell outer membrane</keyword>
<comment type="subcellular location">
    <subcellularLocation>
        <location evidence="8">Cell outer membrane</location>
    </subcellularLocation>
    <subcellularLocation>
        <location evidence="1">Membrane</location>
    </subcellularLocation>
</comment>
<keyword evidence="4" id="KW-0653">Protein transport</keyword>
<dbReference type="GO" id="GO:0009279">
    <property type="term" value="C:cell outer membrane"/>
    <property type="evidence" value="ECO:0007669"/>
    <property type="project" value="UniProtKB-SubCell"/>
</dbReference>
<dbReference type="Pfam" id="PF00263">
    <property type="entry name" value="Secretin"/>
    <property type="match status" value="1"/>
</dbReference>
<dbReference type="Pfam" id="PF11741">
    <property type="entry name" value="AMIN"/>
    <property type="match status" value="1"/>
</dbReference>
<dbReference type="Proteomes" id="UP000645257">
    <property type="component" value="Unassembled WGS sequence"/>
</dbReference>
<accession>A0A918P2Q1</accession>
<evidence type="ECO:0000256" key="1">
    <source>
        <dbReference type="ARBA" id="ARBA00004370"/>
    </source>
</evidence>
<keyword evidence="5" id="KW-0472">Membrane</keyword>
<evidence type="ECO:0000256" key="4">
    <source>
        <dbReference type="ARBA" id="ARBA00022927"/>
    </source>
</evidence>
<evidence type="ECO:0000256" key="6">
    <source>
        <dbReference type="ARBA" id="ARBA00023237"/>
    </source>
</evidence>
<dbReference type="PRINTS" id="PR01032">
    <property type="entry name" value="PHAGEIV"/>
</dbReference>
<evidence type="ECO:0000256" key="8">
    <source>
        <dbReference type="RuleBase" id="RU004004"/>
    </source>
</evidence>
<evidence type="ECO:0000259" key="9">
    <source>
        <dbReference type="SMART" id="SM00965"/>
    </source>
</evidence>
<dbReference type="InterPro" id="IPR004846">
    <property type="entry name" value="T2SS/T3SS_dom"/>
</dbReference>
<dbReference type="InterPro" id="IPR005644">
    <property type="entry name" value="NolW-like"/>
</dbReference>
<reference evidence="10" key="2">
    <citation type="submission" date="2020-09" db="EMBL/GenBank/DDBJ databases">
        <authorList>
            <person name="Sun Q."/>
            <person name="Kim S."/>
        </authorList>
    </citation>
    <scope>NUCLEOTIDE SEQUENCE</scope>
    <source>
        <strain evidence="10">KCTC 32182</strain>
    </source>
</reference>
<dbReference type="InterPro" id="IPR051808">
    <property type="entry name" value="Type_IV_pilus_biogenesis"/>
</dbReference>
<dbReference type="RefSeq" id="WP_189533830.1">
    <property type="nucleotide sequence ID" value="NZ_BMYX01000010.1"/>
</dbReference>
<dbReference type="InterPro" id="IPR013355">
    <property type="entry name" value="Pilus_4_PilQ"/>
</dbReference>